<proteinExistence type="predicted"/>
<dbReference type="CDD" id="cd07344">
    <property type="entry name" value="M48_yhfN_like"/>
    <property type="match status" value="1"/>
</dbReference>
<evidence type="ECO:0000259" key="1">
    <source>
        <dbReference type="Pfam" id="PF01863"/>
    </source>
</evidence>
<feature type="domain" description="YgjP-like metallopeptidase" evidence="1">
    <location>
        <begin position="3"/>
        <end position="89"/>
    </location>
</feature>
<evidence type="ECO:0000313" key="2">
    <source>
        <dbReference type="EMBL" id="RSN72887.1"/>
    </source>
</evidence>
<keyword evidence="3" id="KW-1185">Reference proteome</keyword>
<accession>A0A3R9PFC4</accession>
<dbReference type="Pfam" id="PF01863">
    <property type="entry name" value="YgjP-like"/>
    <property type="match status" value="1"/>
</dbReference>
<dbReference type="EMBL" id="RCOS01000136">
    <property type="protein sequence ID" value="RSN72887.1"/>
    <property type="molecule type" value="Genomic_DNA"/>
</dbReference>
<dbReference type="Gene3D" id="3.30.2010.10">
    <property type="entry name" value="Metalloproteases ('zincins'), catalytic domain"/>
    <property type="match status" value="1"/>
</dbReference>
<comment type="caution">
    <text evidence="2">The sequence shown here is derived from an EMBL/GenBank/DDBJ whole genome shotgun (WGS) entry which is preliminary data.</text>
</comment>
<dbReference type="InterPro" id="IPR002725">
    <property type="entry name" value="YgjP-like_metallopeptidase"/>
</dbReference>
<gene>
    <name evidence="2" type="ORF">D6D85_12095</name>
</gene>
<dbReference type="AlphaFoldDB" id="A0A3R9PFC4"/>
<sequence length="112" mass="13102">MKEIRAVLDELKKELGMERRIRVELREMKVKAASVSIKKGVIRLNRYIVSNSEEKCIRYLILHELAHLKLGSTIHGDEFYKVIYSVMDRNDVEDAERRIVKSLMKLNGLSPF</sequence>
<dbReference type="OrthoDB" id="308128at2157"/>
<evidence type="ECO:0000313" key="3">
    <source>
        <dbReference type="Proteomes" id="UP000277582"/>
    </source>
</evidence>
<protein>
    <submittedName>
        <fullName evidence="2">M48 family peptidase</fullName>
    </submittedName>
</protein>
<reference evidence="2 3" key="1">
    <citation type="submission" date="2018-10" db="EMBL/GenBank/DDBJ databases">
        <title>Co-occurring genomic capacity for anaerobic methane metabolism and dissimilatory sulfite reduction discovered in the Korarchaeota.</title>
        <authorList>
            <person name="Mckay L.J."/>
            <person name="Dlakic M."/>
            <person name="Fields M.W."/>
            <person name="Delmont T.O."/>
            <person name="Eren A.M."/>
            <person name="Jay Z.J."/>
            <person name="Klingelsmith K.B."/>
            <person name="Rusch D.B."/>
            <person name="Inskeep W.P."/>
        </authorList>
    </citation>
    <scope>NUCLEOTIDE SEQUENCE [LARGE SCALE GENOMIC DNA]</scope>
    <source>
        <strain evidence="2 3">MDKW</strain>
    </source>
</reference>
<name>A0A3R9PFC4_9CREN</name>
<organism evidence="2 3">
    <name type="scientific">Candidatus Methanodesulfokora washburnensis</name>
    <dbReference type="NCBI Taxonomy" id="2478471"/>
    <lineage>
        <taxon>Archaea</taxon>
        <taxon>Thermoproteota</taxon>
        <taxon>Candidatus Korarchaeia</taxon>
        <taxon>Candidatus Korarchaeia incertae sedis</taxon>
        <taxon>Candidatus Methanodesulfokora</taxon>
    </lineage>
</organism>
<dbReference type="Proteomes" id="UP000277582">
    <property type="component" value="Unassembled WGS sequence"/>
</dbReference>
<dbReference type="RefSeq" id="WP_125672216.1">
    <property type="nucleotide sequence ID" value="NZ_RCOS01000136.1"/>
</dbReference>